<dbReference type="PANTHER" id="PTHR23100:SF0">
    <property type="entry name" value="ARGININE BIOSYNTHESIS BIFUNCTIONAL PROTEIN ARGJ, MITOCHONDRIAL"/>
    <property type="match status" value="1"/>
</dbReference>
<feature type="binding site" evidence="10">
    <location>
        <position position="226"/>
    </location>
    <ligand>
        <name>substrate</name>
    </ligand>
</feature>
<feature type="binding site" evidence="10">
    <location>
        <position position="470"/>
    </location>
    <ligand>
        <name>substrate</name>
    </ligand>
</feature>
<gene>
    <name evidence="11" type="ORF">A1Q1_01387</name>
</gene>
<evidence type="ECO:0000256" key="3">
    <source>
        <dbReference type="ARBA" id="ARBA00022571"/>
    </source>
</evidence>
<reference evidence="11 12" key="1">
    <citation type="journal article" date="2012" name="Eukaryot. Cell">
        <title>Draft genome sequence of CBS 2479, the standard type strain of Trichosporon asahii.</title>
        <authorList>
            <person name="Yang R.Y."/>
            <person name="Li H.T."/>
            <person name="Zhu H."/>
            <person name="Zhou G.P."/>
            <person name="Wang M."/>
            <person name="Wang L."/>
        </authorList>
    </citation>
    <scope>NUCLEOTIDE SEQUENCE [LARGE SCALE GENOMIC DNA]</scope>
    <source>
        <strain evidence="12">ATCC 90039 / CBS 2479 / JCM 2466 / KCTC 7840 / NCYC 2677 / UAMH 7654</strain>
    </source>
</reference>
<dbReference type="SUPFAM" id="SSF56266">
    <property type="entry name" value="DmpA/ArgJ-like"/>
    <property type="match status" value="1"/>
</dbReference>
<feature type="chain" id="PRO_5023510125" description="Arginine biosynthesis bifunctional protein ArgJ alpha chain" evidence="10">
    <location>
        <begin position="1"/>
        <end position="242"/>
    </location>
</feature>
<protein>
    <recommendedName>
        <fullName evidence="10">Arginine biosynthesis bifunctional protein ArgJ, mitochondrial</fullName>
    </recommendedName>
    <domain>
        <recommendedName>
            <fullName evidence="10">Glutamate N-acetyltransferase</fullName>
            <shortName evidence="10">GAT</shortName>
            <ecNumber evidence="10">2.3.1.35</ecNumber>
        </recommendedName>
        <alternativeName>
            <fullName evidence="10">Ornithine acetyltransferase</fullName>
            <shortName evidence="10">OATase</shortName>
        </alternativeName>
        <alternativeName>
            <fullName evidence="10">Ornithine transacetylase</fullName>
        </alternativeName>
    </domain>
    <domain>
        <recommendedName>
            <fullName evidence="10">Amino-acid acetyltransferase</fullName>
            <ecNumber evidence="10">2.3.1.1</ecNumber>
        </recommendedName>
        <alternativeName>
            <fullName evidence="10">N-acetylglutamate synthase</fullName>
            <shortName evidence="10">AGS</shortName>
        </alternativeName>
    </domain>
    <component>
        <recommendedName>
            <fullName evidence="10">Arginine biosynthesis bifunctional protein ArgJ alpha chain</fullName>
        </recommendedName>
    </component>
    <component>
        <recommendedName>
            <fullName evidence="10">Arginine biosynthesis bifunctional protein ArgJ beta chain</fullName>
        </recommendedName>
    </component>
</protein>
<dbReference type="HOGENOM" id="CLU_027172_1_0_1"/>
<dbReference type="FunFam" id="3.30.2330.10:FF:000001">
    <property type="entry name" value="Arginine biosynthesis bifunctional protein ArgJ, mitochondrial"/>
    <property type="match status" value="1"/>
</dbReference>
<dbReference type="KEGG" id="tasa:A1Q1_01387"/>
<dbReference type="AlphaFoldDB" id="J5QWR8"/>
<dbReference type="EC" id="2.3.1.1" evidence="10"/>
<feature type="binding site" evidence="10">
    <location>
        <position position="332"/>
    </location>
    <ligand>
        <name>substrate</name>
    </ligand>
</feature>
<feature type="active site" description="Nucleophile" evidence="10">
    <location>
        <position position="243"/>
    </location>
</feature>
<comment type="PTM">
    <text evidence="10">The alpha and beta chains are autoproteolytically processed from a single precursor protein within the mitochondrion.</text>
</comment>
<keyword evidence="4 10" id="KW-0028">Amino-acid biosynthesis</keyword>
<comment type="catalytic activity">
    <reaction evidence="10">
        <text>N(2)-acetyl-L-ornithine + L-glutamate = N-acetyl-L-glutamate + L-ornithine</text>
        <dbReference type="Rhea" id="RHEA:15349"/>
        <dbReference type="ChEBI" id="CHEBI:29985"/>
        <dbReference type="ChEBI" id="CHEBI:44337"/>
        <dbReference type="ChEBI" id="CHEBI:46911"/>
        <dbReference type="ChEBI" id="CHEBI:57805"/>
        <dbReference type="EC" id="2.3.1.35"/>
    </reaction>
</comment>
<dbReference type="Gene3D" id="3.60.70.12">
    <property type="entry name" value="L-amino peptidase D-ALA esterase/amidase"/>
    <property type="match status" value="1"/>
</dbReference>
<dbReference type="UniPathway" id="UPA00068">
    <property type="reaction ID" value="UER00106"/>
</dbReference>
<dbReference type="InterPro" id="IPR016117">
    <property type="entry name" value="ArgJ-like_dom_sf"/>
</dbReference>
<proteinExistence type="inferred from homology"/>
<comment type="subcellular location">
    <subcellularLocation>
        <location evidence="1 10">Mitochondrion matrix</location>
    </subcellularLocation>
</comment>
<comment type="pathway">
    <text evidence="10">Amino-acid biosynthesis; L-arginine biosynthesis; N(2)-acetyl-L-ornithine from L-glutamate: step 1/4.</text>
</comment>
<dbReference type="Proteomes" id="UP000002748">
    <property type="component" value="Unassembled WGS sequence"/>
</dbReference>
<dbReference type="InterPro" id="IPR002813">
    <property type="entry name" value="Arg_biosynth_ArgJ"/>
</dbReference>
<dbReference type="GO" id="GO:0005759">
    <property type="term" value="C:mitochondrial matrix"/>
    <property type="evidence" value="ECO:0007669"/>
    <property type="project" value="UniProtKB-SubCell"/>
</dbReference>
<comment type="catalytic activity">
    <reaction evidence="10">
        <text>L-glutamate + acetyl-CoA = N-acetyl-L-glutamate + CoA + H(+)</text>
        <dbReference type="Rhea" id="RHEA:24292"/>
        <dbReference type="ChEBI" id="CHEBI:15378"/>
        <dbReference type="ChEBI" id="CHEBI:29985"/>
        <dbReference type="ChEBI" id="CHEBI:44337"/>
        <dbReference type="ChEBI" id="CHEBI:57287"/>
        <dbReference type="ChEBI" id="CHEBI:57288"/>
        <dbReference type="EC" id="2.3.1.1"/>
    </reaction>
</comment>
<dbReference type="InterPro" id="IPR042195">
    <property type="entry name" value="ArgJ_beta_C"/>
</dbReference>
<dbReference type="EC" id="2.3.1.35" evidence="10"/>
<dbReference type="GeneID" id="25984901"/>
<evidence type="ECO:0000313" key="11">
    <source>
        <dbReference type="EMBL" id="EJT49483.1"/>
    </source>
</evidence>
<organism evidence="11 12">
    <name type="scientific">Trichosporon asahii var. asahii (strain ATCC 90039 / CBS 2479 / JCM 2466 / KCTC 7840 / NBRC 103889/ NCYC 2677 / UAMH 7654)</name>
    <name type="common">Yeast</name>
    <dbReference type="NCBI Taxonomy" id="1186058"/>
    <lineage>
        <taxon>Eukaryota</taxon>
        <taxon>Fungi</taxon>
        <taxon>Dikarya</taxon>
        <taxon>Basidiomycota</taxon>
        <taxon>Agaricomycotina</taxon>
        <taxon>Tremellomycetes</taxon>
        <taxon>Trichosporonales</taxon>
        <taxon>Trichosporonaceae</taxon>
        <taxon>Trichosporon</taxon>
    </lineage>
</organism>
<feature type="chain" id="PRO_5023510126" description="Arginine biosynthesis bifunctional protein ArgJ beta chain" evidence="10">
    <location>
        <begin position="243"/>
        <end position="490"/>
    </location>
</feature>
<accession>J5QWR8</accession>
<comment type="caution">
    <text evidence="10">Lacks conserved residue(s) required for the propagation of feature annotation.</text>
</comment>
<dbReference type="CDD" id="cd02152">
    <property type="entry name" value="OAT"/>
    <property type="match status" value="1"/>
</dbReference>
<dbReference type="VEuPathDB" id="FungiDB:A1Q1_01387"/>
<dbReference type="GO" id="GO:0004358">
    <property type="term" value="F:L-glutamate N-acetyltransferase activity, acting on acetyl-L-ornithine as donor"/>
    <property type="evidence" value="ECO:0007669"/>
    <property type="project" value="UniProtKB-UniRule"/>
</dbReference>
<comment type="function">
    <text evidence="10">Catalyzes two activities which are involved in the cyclic version of arginine biosynthesis: the synthesis of acetylglutamate from glutamate and acetyl-CoA, and of ornithine by transacetylation between acetylornithine and glutamate.</text>
</comment>
<evidence type="ECO:0000256" key="8">
    <source>
        <dbReference type="ARBA" id="ARBA00023268"/>
    </source>
</evidence>
<dbReference type="NCBIfam" id="NF003802">
    <property type="entry name" value="PRK05388.1"/>
    <property type="match status" value="1"/>
</dbReference>
<name>J5QWR8_TRIAS</name>
<evidence type="ECO:0000256" key="9">
    <source>
        <dbReference type="ARBA" id="ARBA00023315"/>
    </source>
</evidence>
<evidence type="ECO:0000256" key="1">
    <source>
        <dbReference type="ARBA" id="ARBA00004305"/>
    </source>
</evidence>
<dbReference type="Pfam" id="PF01960">
    <property type="entry name" value="ArgJ"/>
    <property type="match status" value="1"/>
</dbReference>
<feature type="site" description="Cleavage; by autolysis" evidence="10">
    <location>
        <begin position="242"/>
        <end position="243"/>
    </location>
</feature>
<keyword evidence="3 10" id="KW-0055">Arginine biosynthesis</keyword>
<keyword evidence="5 10" id="KW-0808">Transferase</keyword>
<evidence type="ECO:0000256" key="2">
    <source>
        <dbReference type="ARBA" id="ARBA00006774"/>
    </source>
</evidence>
<keyword evidence="7 10" id="KW-0496">Mitochondrion</keyword>
<dbReference type="HAMAP" id="MF_01106">
    <property type="entry name" value="ArgJ"/>
    <property type="match status" value="1"/>
</dbReference>
<comment type="caution">
    <text evidence="11">The sequence shown here is derived from an EMBL/GenBank/DDBJ whole genome shotgun (WGS) entry which is preliminary data.</text>
</comment>
<feature type="binding site" evidence="10">
    <location>
        <position position="243"/>
    </location>
    <ligand>
        <name>substrate</name>
    </ligand>
</feature>
<dbReference type="GO" id="GO:0006526">
    <property type="term" value="P:L-arginine biosynthetic process"/>
    <property type="evidence" value="ECO:0007669"/>
    <property type="project" value="UniProtKB-UniRule"/>
</dbReference>
<evidence type="ECO:0000256" key="4">
    <source>
        <dbReference type="ARBA" id="ARBA00022605"/>
    </source>
</evidence>
<evidence type="ECO:0000313" key="12">
    <source>
        <dbReference type="Proteomes" id="UP000002748"/>
    </source>
</evidence>
<evidence type="ECO:0000256" key="6">
    <source>
        <dbReference type="ARBA" id="ARBA00022813"/>
    </source>
</evidence>
<dbReference type="GO" id="GO:0004042">
    <property type="term" value="F:L-glutamate N-acetyltransferase activity"/>
    <property type="evidence" value="ECO:0007669"/>
    <property type="project" value="UniProtKB-UniRule"/>
</dbReference>
<dbReference type="RefSeq" id="XP_014179901.1">
    <property type="nucleotide sequence ID" value="XM_014324426.1"/>
</dbReference>
<feature type="site" description="Involved in the stabilization of negative charge on the oxyanion by the formation of the oxyanion hole" evidence="10">
    <location>
        <position position="161"/>
    </location>
</feature>
<comment type="similarity">
    <text evidence="2 10">Belongs to the ArgJ family.</text>
</comment>
<dbReference type="Gene3D" id="3.30.2330.10">
    <property type="entry name" value="arginine biosynthesis bifunctional protein suprefamily"/>
    <property type="match status" value="1"/>
</dbReference>
<comment type="pathway">
    <text evidence="10">Amino-acid biosynthesis; L-arginine biosynthesis; L-ornithine and N-acetyl-L-glutamate from L-glutamate and N(2)-acetyl-L-ornithine (cyclic): step 1/1.</text>
</comment>
<dbReference type="Gene3D" id="3.10.20.340">
    <property type="entry name" value="ArgJ beta chain, C-terminal domain"/>
    <property type="match status" value="1"/>
</dbReference>
<keyword evidence="8 10" id="KW-0511">Multifunctional enzyme</keyword>
<evidence type="ECO:0000256" key="7">
    <source>
        <dbReference type="ARBA" id="ARBA00023128"/>
    </source>
</evidence>
<comment type="subunit">
    <text evidence="10">Heterodimer of an alpha and a beta chain.</text>
</comment>
<dbReference type="GO" id="GO:0006592">
    <property type="term" value="P:ornithine biosynthetic process"/>
    <property type="evidence" value="ECO:0007669"/>
    <property type="project" value="TreeGrafter"/>
</dbReference>
<dbReference type="PANTHER" id="PTHR23100">
    <property type="entry name" value="ARGININE BIOSYNTHESIS BIFUNCTIONAL PROTEIN ARGJ"/>
    <property type="match status" value="1"/>
</dbReference>
<dbReference type="FunFam" id="3.10.20.340:FF:000002">
    <property type="entry name" value="Arginine biosynthesis bifunctional protein ArgJ, mitochondrial"/>
    <property type="match status" value="1"/>
</dbReference>
<dbReference type="NCBIfam" id="TIGR00120">
    <property type="entry name" value="ArgJ"/>
    <property type="match status" value="1"/>
</dbReference>
<evidence type="ECO:0000256" key="5">
    <source>
        <dbReference type="ARBA" id="ARBA00022679"/>
    </source>
</evidence>
<evidence type="ECO:0000256" key="10">
    <source>
        <dbReference type="HAMAP-Rule" id="MF_03124"/>
    </source>
</evidence>
<feature type="site" description="Involved in the stabilization of negative charge on the oxyanion by the formation of the oxyanion hole" evidence="10">
    <location>
        <position position="162"/>
    </location>
</feature>
<sequence length="490" mass="51423">MTTSPARALPTLARRAFSTTAAVAKGSGGKPTPNKDHHIVQYNDDDFPRGFGVAATHCGIKKNGALDLGVLVSVSERPTAAAACTTRNAFKAAPVTVTTELLASTDGRARGFVVNSGCANAVTGSQGLDNAWAMSKSLTNALAPQPETWGKEKAGSLVMSTGVIGQQLPIEKITSAVPKLAGNLGLDSKSWMDLARAFMTTDTFPKLRCRSFNLAGQTIRMVGIDKGAGMIAPNMGPAVPHATLLGVIATDAAIAPSALQSALNYAVDRSFNSITVDGDMSTNDTILALANGMGTPGNSEIHEGMVAEYELFRNELTSFAQDLAKLVVHDGEGATKFVTVHVHGAPSYDVAKTVASSVANSNLVKTAMYGEDANWGRILCAVGYSSVPEGTIDPHKVSVSMIPAKDDPVQTPMVLLKDGEPDANLEANEDRATNLIQSENVTIDIDLGQGKGEAATYWTCDLSHDYVTINGDVSFVPPSADQKLTPQYRT</sequence>
<keyword evidence="6 10" id="KW-0068">Autocatalytic cleavage</keyword>
<feature type="binding site" evidence="10">
    <location>
        <position position="200"/>
    </location>
    <ligand>
        <name>substrate</name>
    </ligand>
</feature>
<keyword evidence="9 10" id="KW-0012">Acyltransferase</keyword>
<dbReference type="OrthoDB" id="2017946at2759"/>
<dbReference type="EMBL" id="ALBS01000170">
    <property type="protein sequence ID" value="EJT49483.1"/>
    <property type="molecule type" value="Genomic_DNA"/>
</dbReference>